<evidence type="ECO:0000313" key="1">
    <source>
        <dbReference type="EMBL" id="KAH1122042.1"/>
    </source>
</evidence>
<accession>A0A9D4AGW1</accession>
<evidence type="ECO:0000313" key="2">
    <source>
        <dbReference type="Proteomes" id="UP000828251"/>
    </source>
</evidence>
<dbReference type="EMBL" id="JAIQCV010000002">
    <property type="protein sequence ID" value="KAH1122042.1"/>
    <property type="molecule type" value="Genomic_DNA"/>
</dbReference>
<keyword evidence="2" id="KW-1185">Reference proteome</keyword>
<dbReference type="GO" id="GO:0003676">
    <property type="term" value="F:nucleic acid binding"/>
    <property type="evidence" value="ECO:0007669"/>
    <property type="project" value="InterPro"/>
</dbReference>
<dbReference type="AlphaFoldDB" id="A0A9D4AGW1"/>
<comment type="caution">
    <text evidence="1">The sequence shown here is derived from an EMBL/GenBank/DDBJ whole genome shotgun (WGS) entry which is preliminary data.</text>
</comment>
<dbReference type="InterPro" id="IPR012337">
    <property type="entry name" value="RNaseH-like_sf"/>
</dbReference>
<reference evidence="1 2" key="1">
    <citation type="journal article" date="2021" name="Plant Biotechnol. J.">
        <title>Multi-omics assisted identification of the key and species-specific regulatory components of drought-tolerant mechanisms in Gossypium stocksii.</title>
        <authorList>
            <person name="Yu D."/>
            <person name="Ke L."/>
            <person name="Zhang D."/>
            <person name="Wu Y."/>
            <person name="Sun Y."/>
            <person name="Mei J."/>
            <person name="Sun J."/>
            <person name="Sun Y."/>
        </authorList>
    </citation>
    <scope>NUCLEOTIDE SEQUENCE [LARGE SCALE GENOMIC DNA]</scope>
    <source>
        <strain evidence="2">cv. E1</strain>
        <tissue evidence="1">Leaf</tissue>
    </source>
</reference>
<protein>
    <submittedName>
        <fullName evidence="1">Uncharacterized protein</fullName>
    </submittedName>
</protein>
<dbReference type="InterPro" id="IPR036397">
    <property type="entry name" value="RNaseH_sf"/>
</dbReference>
<dbReference type="SUPFAM" id="SSF53098">
    <property type="entry name" value="Ribonuclease H-like"/>
    <property type="match status" value="1"/>
</dbReference>
<dbReference type="Proteomes" id="UP000828251">
    <property type="component" value="Unassembled WGS sequence"/>
</dbReference>
<name>A0A9D4AGW1_9ROSI</name>
<gene>
    <name evidence="1" type="ORF">J1N35_005202</name>
</gene>
<dbReference type="Gene3D" id="3.30.420.10">
    <property type="entry name" value="Ribonuclease H-like superfamily/Ribonuclease H"/>
    <property type="match status" value="1"/>
</dbReference>
<organism evidence="1 2">
    <name type="scientific">Gossypium stocksii</name>
    <dbReference type="NCBI Taxonomy" id="47602"/>
    <lineage>
        <taxon>Eukaryota</taxon>
        <taxon>Viridiplantae</taxon>
        <taxon>Streptophyta</taxon>
        <taxon>Embryophyta</taxon>
        <taxon>Tracheophyta</taxon>
        <taxon>Spermatophyta</taxon>
        <taxon>Magnoliopsida</taxon>
        <taxon>eudicotyledons</taxon>
        <taxon>Gunneridae</taxon>
        <taxon>Pentapetalae</taxon>
        <taxon>rosids</taxon>
        <taxon>malvids</taxon>
        <taxon>Malvales</taxon>
        <taxon>Malvaceae</taxon>
        <taxon>Malvoideae</taxon>
        <taxon>Gossypium</taxon>
    </lineage>
</organism>
<proteinExistence type="predicted"/>
<sequence>MEEPKTFDNYYKILQPTQCNKLHIGEVLKKRQTPLISSINYVKGLQIKNGKIIKMTMTISSDYSHEFENEELSNLCDDERIRHEFCAPKTPHQSEVVEMQEFHQTGDDLNHAK</sequence>